<feature type="transmembrane region" description="Helical" evidence="5">
    <location>
        <begin position="220"/>
        <end position="240"/>
    </location>
</feature>
<evidence type="ECO:0000259" key="6">
    <source>
        <dbReference type="PROSITE" id="PS50850"/>
    </source>
</evidence>
<feature type="transmembrane region" description="Helical" evidence="5">
    <location>
        <begin position="336"/>
        <end position="357"/>
    </location>
</feature>
<dbReference type="PANTHER" id="PTHR24064">
    <property type="entry name" value="SOLUTE CARRIER FAMILY 22 MEMBER"/>
    <property type="match status" value="1"/>
</dbReference>
<feature type="transmembrane region" description="Helical" evidence="5">
    <location>
        <begin position="422"/>
        <end position="445"/>
    </location>
</feature>
<dbReference type="GO" id="GO:0022857">
    <property type="term" value="F:transmembrane transporter activity"/>
    <property type="evidence" value="ECO:0007669"/>
    <property type="project" value="InterPro"/>
</dbReference>
<evidence type="ECO:0000256" key="2">
    <source>
        <dbReference type="ARBA" id="ARBA00022692"/>
    </source>
</evidence>
<dbReference type="InterPro" id="IPR036259">
    <property type="entry name" value="MFS_trans_sf"/>
</dbReference>
<feature type="transmembrane region" description="Helical" evidence="5">
    <location>
        <begin position="193"/>
        <end position="213"/>
    </location>
</feature>
<feature type="transmembrane region" description="Helical" evidence="5">
    <location>
        <begin position="25"/>
        <end position="47"/>
    </location>
</feature>
<evidence type="ECO:0000313" key="8">
    <source>
        <dbReference type="RefSeq" id="XP_026748842.1"/>
    </source>
</evidence>
<evidence type="ECO:0000256" key="5">
    <source>
        <dbReference type="SAM" id="Phobius"/>
    </source>
</evidence>
<reference evidence="8" key="1">
    <citation type="submission" date="2025-08" db="UniProtKB">
        <authorList>
            <consortium name="RefSeq"/>
        </authorList>
    </citation>
    <scope>IDENTIFICATION</scope>
    <source>
        <tissue evidence="8">Whole larvae</tissue>
    </source>
</reference>
<keyword evidence="3 5" id="KW-1133">Transmembrane helix</keyword>
<feature type="domain" description="Major facilitator superfamily (MFS) profile" evidence="6">
    <location>
        <begin position="98"/>
        <end position="510"/>
    </location>
</feature>
<dbReference type="KEGG" id="gmw:113509658"/>
<organism evidence="7 8">
    <name type="scientific">Galleria mellonella</name>
    <name type="common">Greater wax moth</name>
    <dbReference type="NCBI Taxonomy" id="7137"/>
    <lineage>
        <taxon>Eukaryota</taxon>
        <taxon>Metazoa</taxon>
        <taxon>Ecdysozoa</taxon>
        <taxon>Arthropoda</taxon>
        <taxon>Hexapoda</taxon>
        <taxon>Insecta</taxon>
        <taxon>Pterygota</taxon>
        <taxon>Neoptera</taxon>
        <taxon>Endopterygota</taxon>
        <taxon>Lepidoptera</taxon>
        <taxon>Glossata</taxon>
        <taxon>Ditrysia</taxon>
        <taxon>Pyraloidea</taxon>
        <taxon>Pyralidae</taxon>
        <taxon>Galleriinae</taxon>
        <taxon>Galleria</taxon>
    </lineage>
</organism>
<dbReference type="PROSITE" id="PS50850">
    <property type="entry name" value="MFS"/>
    <property type="match status" value="1"/>
</dbReference>
<evidence type="ECO:0000256" key="4">
    <source>
        <dbReference type="ARBA" id="ARBA00023136"/>
    </source>
</evidence>
<evidence type="ECO:0000256" key="3">
    <source>
        <dbReference type="ARBA" id="ARBA00022989"/>
    </source>
</evidence>
<dbReference type="OrthoDB" id="2544694at2759"/>
<dbReference type="GeneID" id="113509658"/>
<gene>
    <name evidence="8" type="primary">LOC113509658</name>
</gene>
<feature type="transmembrane region" description="Helical" evidence="5">
    <location>
        <begin position="165"/>
        <end position="187"/>
    </location>
</feature>
<dbReference type="SUPFAM" id="SSF103473">
    <property type="entry name" value="MFS general substrate transporter"/>
    <property type="match status" value="1"/>
</dbReference>
<dbReference type="Pfam" id="PF00083">
    <property type="entry name" value="Sugar_tr"/>
    <property type="match status" value="1"/>
</dbReference>
<feature type="transmembrane region" description="Helical" evidence="5">
    <location>
        <begin position="397"/>
        <end position="416"/>
    </location>
</feature>
<protein>
    <submittedName>
        <fullName evidence="8">Organic cation transporter protein-like</fullName>
    </submittedName>
</protein>
<keyword evidence="7" id="KW-1185">Reference proteome</keyword>
<dbReference type="InterPro" id="IPR020846">
    <property type="entry name" value="MFS_dom"/>
</dbReference>
<dbReference type="Proteomes" id="UP001652740">
    <property type="component" value="Unplaced"/>
</dbReference>
<dbReference type="InterPro" id="IPR005828">
    <property type="entry name" value="MFS_sugar_transport-like"/>
</dbReference>
<sequence length="531" mass="59592">MTVINVAKVQGDIYKQIEKFGRYQLFQYFLICIPLFMVSMAHVNYVFVAEEVDYRCKVPECESLDPSVKTPPWWPENVDEKCFRPVIDPEAFNLGNHTCSNSTFVELLEECDEWIYENHNSIFSELNLGCESWKATLVGSVHNAGMILSMLFTGWVTDKLGRKPTLIICSVGGCIGAIKIFITSYYTYLVVEFLESVVCSGLYTVAVVLLIEVGGESKRVLAGVIFSYAVYVGEVAFAFIAMGLKFWKLIVLVVYTPMILLVSYIILLKESTRWQMLRGKMTEAKDTLKVISKSNKLNISPEEIDALSDEEIRMKFNIETQKEKENFRDILNSKEIMTRIGVTSICFFTSSFLYYGLVVHSILLPGNKYTNFILSSLTSFPGDLLAFYTFNKFGRRITLQSGYAFSAIFLIAQTYAPDSITWLKVLLFLLGKLGVVVCFTGIYTYSLELFPTSVRGSLVGCGNTAARIGAMLAPLTPLLTTELTALPSILFSSTAVVSALLLTFTPETRTMPMFDTIAQIDSYKNKVTTHL</sequence>
<evidence type="ECO:0000313" key="7">
    <source>
        <dbReference type="Proteomes" id="UP001652740"/>
    </source>
</evidence>
<name>A0A6J1W7V6_GALME</name>
<feature type="transmembrane region" description="Helical" evidence="5">
    <location>
        <begin position="485"/>
        <end position="504"/>
    </location>
</feature>
<dbReference type="AlphaFoldDB" id="A0A6J1W7V6"/>
<feature type="transmembrane region" description="Helical" evidence="5">
    <location>
        <begin position="246"/>
        <end position="268"/>
    </location>
</feature>
<dbReference type="Gene3D" id="1.20.1250.20">
    <property type="entry name" value="MFS general substrate transporter like domains"/>
    <property type="match status" value="1"/>
</dbReference>
<keyword evidence="4 5" id="KW-0472">Membrane</keyword>
<evidence type="ECO:0000256" key="1">
    <source>
        <dbReference type="ARBA" id="ARBA00004141"/>
    </source>
</evidence>
<accession>A0A6J1W7V6</accession>
<proteinExistence type="predicted"/>
<comment type="subcellular location">
    <subcellularLocation>
        <location evidence="1">Membrane</location>
        <topology evidence="1">Multi-pass membrane protein</topology>
    </subcellularLocation>
</comment>
<dbReference type="RefSeq" id="XP_026748842.1">
    <property type="nucleotide sequence ID" value="XM_026893041.3"/>
</dbReference>
<keyword evidence="2 5" id="KW-0812">Transmembrane</keyword>
<dbReference type="GO" id="GO:0016020">
    <property type="term" value="C:membrane"/>
    <property type="evidence" value="ECO:0007669"/>
    <property type="project" value="UniProtKB-SubCell"/>
</dbReference>
<dbReference type="InParanoid" id="A0A6J1W7V6"/>